<proteinExistence type="predicted"/>
<protein>
    <submittedName>
        <fullName evidence="1">Uncharacterized protein</fullName>
    </submittedName>
</protein>
<evidence type="ECO:0000313" key="2">
    <source>
        <dbReference type="Proteomes" id="UP001327560"/>
    </source>
</evidence>
<dbReference type="EMBL" id="CP136896">
    <property type="protein sequence ID" value="WOL14372.1"/>
    <property type="molecule type" value="Genomic_DNA"/>
</dbReference>
<reference evidence="1 2" key="1">
    <citation type="submission" date="2023-10" db="EMBL/GenBank/DDBJ databases">
        <title>Chromosome-scale genome assembly provides insights into flower coloration mechanisms of Canna indica.</title>
        <authorList>
            <person name="Li C."/>
        </authorList>
    </citation>
    <scope>NUCLEOTIDE SEQUENCE [LARGE SCALE GENOMIC DNA]</scope>
    <source>
        <tissue evidence="1">Flower</tissue>
    </source>
</reference>
<keyword evidence="2" id="KW-1185">Reference proteome</keyword>
<name>A0AAQ3KZD4_9LILI</name>
<accession>A0AAQ3KZD4</accession>
<evidence type="ECO:0000313" key="1">
    <source>
        <dbReference type="EMBL" id="WOL14372.1"/>
    </source>
</evidence>
<sequence>MLNLGEHQSHLPAIRPRFGIVVRAEARNLQHQQHLLLETIPRHRRVYHRPRLRRPQLLPNPIHHPHLLRRPEELVRRELPRHQHRQYHPEAVHVAPVREQQRPVVLRCDVPHRPRHLRHHLPAHRHRLRHHLREPEVGYPRVQVLVQQYVRRLQVPVDHPRAVHRVEVLEAGGHAERDVIPRRPVQLPPPRRGPPDGVVQRPVPHELVDEVVAARPRHVGQEREEVGVAHAADGEDLRPHLPHFAAEERRFLRAEPRRVGGVRLRDPFDRDGDHGVTDEQVGFVDLAAAAAADDGQRPMVAGGFELVE</sequence>
<dbReference type="AlphaFoldDB" id="A0AAQ3KZD4"/>
<gene>
    <name evidence="1" type="ORF">Cni_G23152</name>
</gene>
<organism evidence="1 2">
    <name type="scientific">Canna indica</name>
    <name type="common">Indian-shot</name>
    <dbReference type="NCBI Taxonomy" id="4628"/>
    <lineage>
        <taxon>Eukaryota</taxon>
        <taxon>Viridiplantae</taxon>
        <taxon>Streptophyta</taxon>
        <taxon>Embryophyta</taxon>
        <taxon>Tracheophyta</taxon>
        <taxon>Spermatophyta</taxon>
        <taxon>Magnoliopsida</taxon>
        <taxon>Liliopsida</taxon>
        <taxon>Zingiberales</taxon>
        <taxon>Cannaceae</taxon>
        <taxon>Canna</taxon>
    </lineage>
</organism>
<dbReference type="Proteomes" id="UP001327560">
    <property type="component" value="Chromosome 7"/>
</dbReference>